<dbReference type="Pfam" id="PF00481">
    <property type="entry name" value="PP2C"/>
    <property type="match status" value="1"/>
</dbReference>
<dbReference type="Proteomes" id="UP000261380">
    <property type="component" value="Unplaced"/>
</dbReference>
<dbReference type="PROSITE" id="PS51746">
    <property type="entry name" value="PPM_2"/>
    <property type="match status" value="1"/>
</dbReference>
<protein>
    <recommendedName>
        <fullName evidence="1">PPM-type phosphatase domain-containing protein</fullName>
    </recommendedName>
</protein>
<dbReference type="AlphaFoldDB" id="A0A3B5LV21"/>
<dbReference type="CDD" id="cd00143">
    <property type="entry name" value="PP2Cc"/>
    <property type="match status" value="1"/>
</dbReference>
<feature type="domain" description="PPM-type phosphatase" evidence="1">
    <location>
        <begin position="1"/>
        <end position="247"/>
    </location>
</feature>
<dbReference type="GO" id="GO:0004722">
    <property type="term" value="F:protein serine/threonine phosphatase activity"/>
    <property type="evidence" value="ECO:0007669"/>
    <property type="project" value="InterPro"/>
</dbReference>
<sequence>WQPFTHLSLSVLGLVWRFFLNCSFILLDFVLSTRNLGHNFYYSVCARRVTAKCLKVTGSPYHSFDKMNLVVWNRLCVSVLAVDRFGDGGEGCYGIFDGDRNEEVPRLLQLYMCNTFLTSHSLTVANVGTCQAILCRDGRPVQLSKVFNSIRKDVMQCFFVTCCSRLLGCSYLSPWVLPKPWVRTELLCAKDEFLILGNRALFEQVSYQEAVHTVQAVRDPHAAAKKLCSLAQSYGCKDNIGAVVVSLQSARHSRTLQTF</sequence>
<dbReference type="SUPFAM" id="SSF81606">
    <property type="entry name" value="PP2C-like"/>
    <property type="match status" value="1"/>
</dbReference>
<reference evidence="2" key="1">
    <citation type="submission" date="2025-08" db="UniProtKB">
        <authorList>
            <consortium name="Ensembl"/>
        </authorList>
    </citation>
    <scope>IDENTIFICATION</scope>
</reference>
<evidence type="ECO:0000313" key="3">
    <source>
        <dbReference type="Proteomes" id="UP000261380"/>
    </source>
</evidence>
<dbReference type="InterPro" id="IPR001932">
    <property type="entry name" value="PPM-type_phosphatase-like_dom"/>
</dbReference>
<dbReference type="SMART" id="SM00332">
    <property type="entry name" value="PP2Cc"/>
    <property type="match status" value="1"/>
</dbReference>
<organism evidence="2 3">
    <name type="scientific">Xiphophorus couchianus</name>
    <name type="common">Monterrey platyfish</name>
    <dbReference type="NCBI Taxonomy" id="32473"/>
    <lineage>
        <taxon>Eukaryota</taxon>
        <taxon>Metazoa</taxon>
        <taxon>Chordata</taxon>
        <taxon>Craniata</taxon>
        <taxon>Vertebrata</taxon>
        <taxon>Euteleostomi</taxon>
        <taxon>Actinopterygii</taxon>
        <taxon>Neopterygii</taxon>
        <taxon>Teleostei</taxon>
        <taxon>Neoteleostei</taxon>
        <taxon>Acanthomorphata</taxon>
        <taxon>Ovalentaria</taxon>
        <taxon>Atherinomorphae</taxon>
        <taxon>Cyprinodontiformes</taxon>
        <taxon>Poeciliidae</taxon>
        <taxon>Poeciliinae</taxon>
        <taxon>Xiphophorus</taxon>
    </lineage>
</organism>
<accession>A0A3B5LV21</accession>
<evidence type="ECO:0000313" key="2">
    <source>
        <dbReference type="Ensembl" id="ENSXCOP00000014987.1"/>
    </source>
</evidence>
<evidence type="ECO:0000259" key="1">
    <source>
        <dbReference type="PROSITE" id="PS51746"/>
    </source>
</evidence>
<keyword evidence="3" id="KW-1185">Reference proteome</keyword>
<dbReference type="InterPro" id="IPR036457">
    <property type="entry name" value="PPM-type-like_dom_sf"/>
</dbReference>
<dbReference type="STRING" id="32473.ENSXCOP00000014987"/>
<reference evidence="2" key="2">
    <citation type="submission" date="2025-09" db="UniProtKB">
        <authorList>
            <consortium name="Ensembl"/>
        </authorList>
    </citation>
    <scope>IDENTIFICATION</scope>
</reference>
<dbReference type="PANTHER" id="PTHR47992">
    <property type="entry name" value="PROTEIN PHOSPHATASE"/>
    <property type="match status" value="1"/>
</dbReference>
<dbReference type="Gene3D" id="3.60.40.10">
    <property type="entry name" value="PPM-type phosphatase domain"/>
    <property type="match status" value="1"/>
</dbReference>
<dbReference type="InterPro" id="IPR015655">
    <property type="entry name" value="PP2C"/>
</dbReference>
<name>A0A3B5LV21_9TELE</name>
<dbReference type="Ensembl" id="ENSXCOT00000015176.1">
    <property type="protein sequence ID" value="ENSXCOP00000014987.1"/>
    <property type="gene ID" value="ENSXCOG00000011363.1"/>
</dbReference>
<proteinExistence type="predicted"/>